<dbReference type="GO" id="GO:0005829">
    <property type="term" value="C:cytosol"/>
    <property type="evidence" value="ECO:0007669"/>
    <property type="project" value="GOC"/>
</dbReference>
<dbReference type="EMBL" id="MVBO01000035">
    <property type="protein sequence ID" value="OZJ04577.1"/>
    <property type="molecule type" value="Genomic_DNA"/>
</dbReference>
<keyword evidence="4" id="KW-0967">Endosome</keyword>
<keyword evidence="6" id="KW-0472">Membrane</keyword>
<feature type="domain" description="Vps53 N-terminal" evidence="8">
    <location>
        <begin position="32"/>
        <end position="403"/>
    </location>
</feature>
<evidence type="ECO:0000256" key="2">
    <source>
        <dbReference type="ARBA" id="ARBA00004481"/>
    </source>
</evidence>
<dbReference type="GO" id="GO:0042147">
    <property type="term" value="P:retrograde transport, endosome to Golgi"/>
    <property type="evidence" value="ECO:0007669"/>
    <property type="project" value="InterPro"/>
</dbReference>
<dbReference type="InterPro" id="IPR039766">
    <property type="entry name" value="Vps53"/>
</dbReference>
<comment type="caution">
    <text evidence="10">The sequence shown here is derived from an EMBL/GenBank/DDBJ whole genome shotgun (WGS) entry which is preliminary data.</text>
</comment>
<evidence type="ECO:0000259" key="9">
    <source>
        <dbReference type="Pfam" id="PF16854"/>
    </source>
</evidence>
<dbReference type="AlphaFoldDB" id="A0A261Y1S4"/>
<dbReference type="GO" id="GO:0000938">
    <property type="term" value="C:GARP complex"/>
    <property type="evidence" value="ECO:0007669"/>
    <property type="project" value="InterPro"/>
</dbReference>
<evidence type="ECO:0000256" key="7">
    <source>
        <dbReference type="SAM" id="Coils"/>
    </source>
</evidence>
<evidence type="ECO:0000256" key="1">
    <source>
        <dbReference type="ARBA" id="ARBA00004150"/>
    </source>
</evidence>
<dbReference type="Gene3D" id="1.10.357.110">
    <property type="entry name" value="Vacuolar protein sorting-associated protein 53, C-terminus"/>
    <property type="match status" value="1"/>
</dbReference>
<dbReference type="Pfam" id="PF04100">
    <property type="entry name" value="Vps53_N"/>
    <property type="match status" value="1"/>
</dbReference>
<keyword evidence="11" id="KW-1185">Reference proteome</keyword>
<sequence length="820" mass="93178">MDTNAGEQQLSRDMELRVSDILQVSDPLDSFDFNPAHYVNNIFPDEESLSNVDEVLEKLQLKAKKLDHEIKSLTRRQSSVDSEGLEELREAKRAIQAREAGSLFVKIKDIQEKARQSEDMVQNITSDIKSLDYAKRHLTTSMTVLKRLQMMVMAVDQLKEMTEKERYRESAQLVQAVTQLHQAFRSYKSVPQIDRLFRSIASIEDHLKKQIMREFENGFNGSGALVGKVATLHDACLLADVLGESVKTWVQDWYLDLQLKDYRRIFRPHEEVSAIDNVSRRYAWLKRLLKVVDEDQSGIFPPSWAMGEAVSLRFCTYTRDDIREILQRDPPKDVKILLQAIHTSMDFETQIARRYTRAGMTDSERHALNEKFKGSIADAFESSLSLYIDSEDKLLSESITAYKTETIPQDDASMVVIPSSTDLFYHYRETLTQFARLSTRQPLLDLSKVFGKYLIAYANDVLVAKMPSLDAKSITQEQIKITCLTINTCDYCSITTAQLQDKIKEKIDAGLRDQVSMESERENFVSTISLAIRTLIANVEASYDIAFTNMTKMPWSTLDTVGDQSSWVSTFQSVMAECMQTIGKAVNNKRFYRSFCDRFVESFTLKYLNNITKCKPIGEVGAEQMLLDTYAIKTTLINLPTHTRDKEDTPSVMYTKLVTRGIARAEAILKVIMVPVDPPNEFVEKYILLIGDKNIGNVQRILDLKGVKKADQQPLIERFQQKFSENPQLIEDSNIMAFDTITSAPPPATGGLGASINTTIANATFQWSQFPVNLPTNIQSSLNPLLNADTGANAKTTRLNENLRKLVMSGMTFRRDTHDK</sequence>
<dbReference type="Proteomes" id="UP000242875">
    <property type="component" value="Unassembled WGS sequence"/>
</dbReference>
<evidence type="ECO:0008006" key="12">
    <source>
        <dbReference type="Google" id="ProtNLM"/>
    </source>
</evidence>
<accession>A0A261Y1S4</accession>
<gene>
    <name evidence="10" type="ORF">BZG36_02776</name>
</gene>
<evidence type="ECO:0000256" key="4">
    <source>
        <dbReference type="ARBA" id="ARBA00022753"/>
    </source>
</evidence>
<dbReference type="GO" id="GO:0010008">
    <property type="term" value="C:endosome membrane"/>
    <property type="evidence" value="ECO:0007669"/>
    <property type="project" value="UniProtKB-SubCell"/>
</dbReference>
<feature type="coiled-coil region" evidence="7">
    <location>
        <begin position="49"/>
        <end position="76"/>
    </location>
</feature>
<keyword evidence="5" id="KW-0333">Golgi apparatus</keyword>
<name>A0A261Y1S4_9FUNG</name>
<dbReference type="InterPro" id="IPR031745">
    <property type="entry name" value="Vps53_C"/>
</dbReference>
<evidence type="ECO:0000256" key="3">
    <source>
        <dbReference type="ARBA" id="ARBA00008628"/>
    </source>
</evidence>
<feature type="domain" description="Vps53 C-terminal" evidence="9">
    <location>
        <begin position="623"/>
        <end position="707"/>
    </location>
</feature>
<dbReference type="PANTHER" id="PTHR12820">
    <property type="entry name" value="VACUOLAR SORTING PROTEIN 53"/>
    <property type="match status" value="1"/>
</dbReference>
<dbReference type="InterPro" id="IPR007234">
    <property type="entry name" value="Vps53_N"/>
</dbReference>
<evidence type="ECO:0000256" key="5">
    <source>
        <dbReference type="ARBA" id="ARBA00023034"/>
    </source>
</evidence>
<comment type="similarity">
    <text evidence="3">Belongs to the VPS53 family.</text>
</comment>
<evidence type="ECO:0000313" key="11">
    <source>
        <dbReference type="Proteomes" id="UP000242875"/>
    </source>
</evidence>
<keyword evidence="7" id="KW-0175">Coiled coil</keyword>
<dbReference type="OrthoDB" id="10261632at2759"/>
<reference evidence="10 11" key="1">
    <citation type="journal article" date="2017" name="Mycologia">
        <title>Bifiguratus adelaidae, gen. et sp. nov., a new member of Mucoromycotina in endophytic and soil-dwelling habitats.</title>
        <authorList>
            <person name="Torres-Cruz T.J."/>
            <person name="Billingsley Tobias T.L."/>
            <person name="Almatruk M."/>
            <person name="Hesse C."/>
            <person name="Kuske C.R."/>
            <person name="Desiro A."/>
            <person name="Benucci G.M."/>
            <person name="Bonito G."/>
            <person name="Stajich J.E."/>
            <person name="Dunlap C."/>
            <person name="Arnold A.E."/>
            <person name="Porras-Alfaro A."/>
        </authorList>
    </citation>
    <scope>NUCLEOTIDE SEQUENCE [LARGE SCALE GENOMIC DNA]</scope>
    <source>
        <strain evidence="10 11">AZ0501</strain>
    </source>
</reference>
<dbReference type="PANTHER" id="PTHR12820:SF0">
    <property type="entry name" value="VACUOLAR PROTEIN SORTING-ASSOCIATED PROTEIN 53 HOMOLOG"/>
    <property type="match status" value="1"/>
</dbReference>
<evidence type="ECO:0000259" key="8">
    <source>
        <dbReference type="Pfam" id="PF04100"/>
    </source>
</evidence>
<proteinExistence type="inferred from homology"/>
<comment type="subcellular location">
    <subcellularLocation>
        <location evidence="2">Endosome membrane</location>
        <topology evidence="2">Peripheral membrane protein</topology>
    </subcellularLocation>
    <subcellularLocation>
        <location evidence="1">Golgi apparatus</location>
        <location evidence="1">trans-Golgi network membrane</location>
        <topology evidence="1">Peripheral membrane protein</topology>
    </subcellularLocation>
</comment>
<evidence type="ECO:0000256" key="6">
    <source>
        <dbReference type="ARBA" id="ARBA00023136"/>
    </source>
</evidence>
<organism evidence="10 11">
    <name type="scientific">Bifiguratus adelaidae</name>
    <dbReference type="NCBI Taxonomy" id="1938954"/>
    <lineage>
        <taxon>Eukaryota</taxon>
        <taxon>Fungi</taxon>
        <taxon>Fungi incertae sedis</taxon>
        <taxon>Mucoromycota</taxon>
        <taxon>Mucoromycotina</taxon>
        <taxon>Endogonomycetes</taxon>
        <taxon>Endogonales</taxon>
        <taxon>Endogonales incertae sedis</taxon>
        <taxon>Bifiguratus</taxon>
    </lineage>
</organism>
<dbReference type="Pfam" id="PF16854">
    <property type="entry name" value="VPS53_C"/>
    <property type="match status" value="1"/>
</dbReference>
<dbReference type="InterPro" id="IPR038260">
    <property type="entry name" value="Vps53_C_sf"/>
</dbReference>
<protein>
    <recommendedName>
        <fullName evidence="12">Vps53 N-terminal domain-containing protein</fullName>
    </recommendedName>
</protein>
<evidence type="ECO:0000313" key="10">
    <source>
        <dbReference type="EMBL" id="OZJ04577.1"/>
    </source>
</evidence>